<reference evidence="2 3" key="1">
    <citation type="submission" date="2024-01" db="EMBL/GenBank/DDBJ databases">
        <title>Comparative genomics of Cryptococcus and Kwoniella reveals pathogenesis evolution and contrasting modes of karyotype evolution via chromosome fusion or intercentromeric recombination.</title>
        <authorList>
            <person name="Coelho M.A."/>
            <person name="David-Palma M."/>
            <person name="Shea T."/>
            <person name="Bowers K."/>
            <person name="McGinley-Smith S."/>
            <person name="Mohammad A.W."/>
            <person name="Gnirke A."/>
            <person name="Yurkov A.M."/>
            <person name="Nowrousian M."/>
            <person name="Sun S."/>
            <person name="Cuomo C.A."/>
            <person name="Heitman J."/>
        </authorList>
    </citation>
    <scope>NUCLEOTIDE SEQUENCE [LARGE SCALE GENOMIC DNA]</scope>
    <source>
        <strain evidence="2 3">CBS 6074</strain>
    </source>
</reference>
<name>A0AAX4K4L6_9TREE</name>
<dbReference type="SUPFAM" id="SSF51905">
    <property type="entry name" value="FAD/NAD(P)-binding domain"/>
    <property type="match status" value="1"/>
</dbReference>
<dbReference type="Proteomes" id="UP001355207">
    <property type="component" value="Chromosome 10"/>
</dbReference>
<protein>
    <recommendedName>
        <fullName evidence="1">FAD/NAD(P)-binding domain-containing protein</fullName>
    </recommendedName>
</protein>
<proteinExistence type="predicted"/>
<gene>
    <name evidence="2" type="ORF">L201_006997</name>
</gene>
<sequence length="391" mass="43796">MLSHTYKALVVGAGPGGLAATKSLLDVGLKNICWVDRTFGGGRLNELYREISSNTRVGIYLDAVNSSQTCGQIIESTPKPNAFTELSKFKRDETCDLSYTGDLIEMLEKGITAKQSVSKVLGQVEEARFEGSTWKVQIAGESNKIETTRLFLCTGSKPIIPDFHKEYNSNLKVLDLDQCMIKSQLPSLLDSDSTRKVIGVIGNSHSGILVCRNLIETKIRENMNLKIMNFKRSPIKYAIYRDDGTIINDNTGLKGSTADWAKTYMEPSGSEYEKYKDVVIEQIDTSSNEKGIYTERMKECTHLIYSIGYTPNLYPKIVIDNKEVDQDDLEFNQNTTEFSIRGGKTINGLYGLGIAHPEKTKDPNGNYENAVGLAKFFKFADDHKELWKRNE</sequence>
<dbReference type="GeneID" id="91097666"/>
<dbReference type="GO" id="GO:0016491">
    <property type="term" value="F:oxidoreductase activity"/>
    <property type="evidence" value="ECO:0007669"/>
    <property type="project" value="InterPro"/>
</dbReference>
<dbReference type="InterPro" id="IPR036188">
    <property type="entry name" value="FAD/NAD-bd_sf"/>
</dbReference>
<dbReference type="InterPro" id="IPR023753">
    <property type="entry name" value="FAD/NAD-binding_dom"/>
</dbReference>
<feature type="domain" description="FAD/NAD(P)-binding" evidence="1">
    <location>
        <begin position="7"/>
        <end position="215"/>
    </location>
</feature>
<dbReference type="PANTHER" id="PTHR38688:SF1">
    <property type="entry name" value="FAD_NAD(P)-BINDING DOMAIN-CONTAINING PROTEIN"/>
    <property type="match status" value="1"/>
</dbReference>
<evidence type="ECO:0000313" key="3">
    <source>
        <dbReference type="Proteomes" id="UP001355207"/>
    </source>
</evidence>
<dbReference type="Gene3D" id="3.50.50.60">
    <property type="entry name" value="FAD/NAD(P)-binding domain"/>
    <property type="match status" value="1"/>
</dbReference>
<dbReference type="RefSeq" id="XP_066078805.1">
    <property type="nucleotide sequence ID" value="XM_066222708.1"/>
</dbReference>
<organism evidence="2 3">
    <name type="scientific">Kwoniella dendrophila CBS 6074</name>
    <dbReference type="NCBI Taxonomy" id="1295534"/>
    <lineage>
        <taxon>Eukaryota</taxon>
        <taxon>Fungi</taxon>
        <taxon>Dikarya</taxon>
        <taxon>Basidiomycota</taxon>
        <taxon>Agaricomycotina</taxon>
        <taxon>Tremellomycetes</taxon>
        <taxon>Tremellales</taxon>
        <taxon>Cryptococcaceae</taxon>
        <taxon>Kwoniella</taxon>
    </lineage>
</organism>
<dbReference type="InterPro" id="IPR053275">
    <property type="entry name" value="Agnestin_monoxygenase"/>
</dbReference>
<dbReference type="PANTHER" id="PTHR38688">
    <property type="entry name" value="PYR_REDOX_2 DOMAIN-CONTAINING PROTEIN"/>
    <property type="match status" value="1"/>
</dbReference>
<keyword evidence="3" id="KW-1185">Reference proteome</keyword>
<dbReference type="PRINTS" id="PR00411">
    <property type="entry name" value="PNDRDTASEI"/>
</dbReference>
<evidence type="ECO:0000313" key="2">
    <source>
        <dbReference type="EMBL" id="WWC92043.1"/>
    </source>
</evidence>
<dbReference type="AlphaFoldDB" id="A0AAX4K4L6"/>
<dbReference type="Pfam" id="PF07992">
    <property type="entry name" value="Pyr_redox_2"/>
    <property type="match status" value="1"/>
</dbReference>
<accession>A0AAX4K4L6</accession>
<dbReference type="EMBL" id="CP144107">
    <property type="protein sequence ID" value="WWC92043.1"/>
    <property type="molecule type" value="Genomic_DNA"/>
</dbReference>
<evidence type="ECO:0000259" key="1">
    <source>
        <dbReference type="Pfam" id="PF07992"/>
    </source>
</evidence>